<proteinExistence type="predicted"/>
<evidence type="ECO:0000313" key="2">
    <source>
        <dbReference type="Proteomes" id="UP000010556"/>
    </source>
</evidence>
<name>L5LGD8_MYODS</name>
<reference evidence="2" key="1">
    <citation type="journal article" date="2013" name="Science">
        <title>Comparative analysis of bat genomes provides insight into the evolution of flight and immunity.</title>
        <authorList>
            <person name="Zhang G."/>
            <person name="Cowled C."/>
            <person name="Shi Z."/>
            <person name="Huang Z."/>
            <person name="Bishop-Lilly K.A."/>
            <person name="Fang X."/>
            <person name="Wynne J.W."/>
            <person name="Xiong Z."/>
            <person name="Baker M.L."/>
            <person name="Zhao W."/>
            <person name="Tachedjian M."/>
            <person name="Zhu Y."/>
            <person name="Zhou P."/>
            <person name="Jiang X."/>
            <person name="Ng J."/>
            <person name="Yang L."/>
            <person name="Wu L."/>
            <person name="Xiao J."/>
            <person name="Feng Y."/>
            <person name="Chen Y."/>
            <person name="Sun X."/>
            <person name="Zhang Y."/>
            <person name="Marsh G.A."/>
            <person name="Crameri G."/>
            <person name="Broder C.C."/>
            <person name="Frey K.G."/>
            <person name="Wang L.F."/>
            <person name="Wang J."/>
        </authorList>
    </citation>
    <scope>NUCLEOTIDE SEQUENCE [LARGE SCALE GENOMIC DNA]</scope>
</reference>
<gene>
    <name evidence="1" type="ORF">MDA_GLEAN10012260</name>
</gene>
<sequence>MVKMTRSKTFQAYLPSCHRTYSCIHCRAHLANHDELISKLLSFLLFLLQPVPSFLLRHLTRVVSDAVDLTGTPECGSLDGGGCVSEGRQDSVLLALEECLQA</sequence>
<protein>
    <submittedName>
        <fullName evidence="1">Protein yippee-like 2</fullName>
    </submittedName>
</protein>
<dbReference type="Proteomes" id="UP000010556">
    <property type="component" value="Unassembled WGS sequence"/>
</dbReference>
<keyword evidence="2" id="KW-1185">Reference proteome</keyword>
<dbReference type="AlphaFoldDB" id="L5LGD8"/>
<dbReference type="EMBL" id="KB112115">
    <property type="protein sequence ID" value="ELK25267.1"/>
    <property type="molecule type" value="Genomic_DNA"/>
</dbReference>
<organism evidence="1 2">
    <name type="scientific">Myotis davidii</name>
    <name type="common">David's myotis</name>
    <dbReference type="NCBI Taxonomy" id="225400"/>
    <lineage>
        <taxon>Eukaryota</taxon>
        <taxon>Metazoa</taxon>
        <taxon>Chordata</taxon>
        <taxon>Craniata</taxon>
        <taxon>Vertebrata</taxon>
        <taxon>Euteleostomi</taxon>
        <taxon>Mammalia</taxon>
        <taxon>Eutheria</taxon>
        <taxon>Laurasiatheria</taxon>
        <taxon>Chiroptera</taxon>
        <taxon>Yangochiroptera</taxon>
        <taxon>Vespertilionidae</taxon>
        <taxon>Myotis</taxon>
    </lineage>
</organism>
<evidence type="ECO:0000313" key="1">
    <source>
        <dbReference type="EMBL" id="ELK25267.1"/>
    </source>
</evidence>
<accession>L5LGD8</accession>